<comment type="caution">
    <text evidence="2">The sequence shown here is derived from an EMBL/GenBank/DDBJ whole genome shotgun (WGS) entry which is preliminary data.</text>
</comment>
<accession>A0ABN1VYP6</accession>
<keyword evidence="1" id="KW-1133">Transmembrane helix</keyword>
<dbReference type="InterPro" id="IPR025327">
    <property type="entry name" value="DUF4233"/>
</dbReference>
<gene>
    <name evidence="2" type="ORF">GCM10009655_25660</name>
</gene>
<dbReference type="Proteomes" id="UP001500943">
    <property type="component" value="Unassembled WGS sequence"/>
</dbReference>
<evidence type="ECO:0000313" key="2">
    <source>
        <dbReference type="EMBL" id="GAA1225838.1"/>
    </source>
</evidence>
<organism evidence="2 3">
    <name type="scientific">Rhodoglobus aureus</name>
    <dbReference type="NCBI Taxonomy" id="191497"/>
    <lineage>
        <taxon>Bacteria</taxon>
        <taxon>Bacillati</taxon>
        <taxon>Actinomycetota</taxon>
        <taxon>Actinomycetes</taxon>
        <taxon>Micrococcales</taxon>
        <taxon>Microbacteriaceae</taxon>
        <taxon>Rhodoglobus</taxon>
    </lineage>
</organism>
<evidence type="ECO:0000313" key="3">
    <source>
        <dbReference type="Proteomes" id="UP001500943"/>
    </source>
</evidence>
<protein>
    <submittedName>
        <fullName evidence="2">DUF4233 domain-containing protein</fullName>
    </submittedName>
</protein>
<dbReference type="RefSeq" id="WP_343926460.1">
    <property type="nucleotide sequence ID" value="NZ_BAAAKW010000064.1"/>
</dbReference>
<dbReference type="Pfam" id="PF14017">
    <property type="entry name" value="DUF4233"/>
    <property type="match status" value="1"/>
</dbReference>
<keyword evidence="1" id="KW-0472">Membrane</keyword>
<proteinExistence type="predicted"/>
<dbReference type="EMBL" id="BAAAKW010000064">
    <property type="protein sequence ID" value="GAA1225838.1"/>
    <property type="molecule type" value="Genomic_DNA"/>
</dbReference>
<evidence type="ECO:0000256" key="1">
    <source>
        <dbReference type="SAM" id="Phobius"/>
    </source>
</evidence>
<keyword evidence="1" id="KW-0812">Transmembrane</keyword>
<reference evidence="2 3" key="1">
    <citation type="journal article" date="2019" name="Int. J. Syst. Evol. Microbiol.">
        <title>The Global Catalogue of Microorganisms (GCM) 10K type strain sequencing project: providing services to taxonomists for standard genome sequencing and annotation.</title>
        <authorList>
            <consortium name="The Broad Institute Genomics Platform"/>
            <consortium name="The Broad Institute Genome Sequencing Center for Infectious Disease"/>
            <person name="Wu L."/>
            <person name="Ma J."/>
        </authorList>
    </citation>
    <scope>NUCLEOTIDE SEQUENCE [LARGE SCALE GENOMIC DNA]</scope>
    <source>
        <strain evidence="2 3">JCM 12762</strain>
    </source>
</reference>
<feature type="transmembrane region" description="Helical" evidence="1">
    <location>
        <begin position="45"/>
        <end position="62"/>
    </location>
</feature>
<name>A0ABN1VYP6_9MICO</name>
<feature type="transmembrane region" description="Helical" evidence="1">
    <location>
        <begin position="16"/>
        <end position="39"/>
    </location>
</feature>
<feature type="transmembrane region" description="Helical" evidence="1">
    <location>
        <begin position="69"/>
        <end position="102"/>
    </location>
</feature>
<keyword evidence="3" id="KW-1185">Reference proteome</keyword>
<sequence length="133" mass="14380">MSQSPRTRRTRSVTELLLSIVLVLDATLIFFVALTAFGLRALTPAPAFIGGAVLIIVFVTLARMLHHPWAVWVGWALQVVLIALGFILTPMFVVGAGFAAIWTYCFIKGCQIDAAKATILSSSTMTTPAEETQ</sequence>